<gene>
    <name evidence="2" type="ORF">GS424_004420</name>
</gene>
<keyword evidence="1" id="KW-1133">Transmembrane helix</keyword>
<dbReference type="PROSITE" id="PS51257">
    <property type="entry name" value="PROKAR_LIPOPROTEIN"/>
    <property type="match status" value="1"/>
</dbReference>
<dbReference type="Gene3D" id="2.60.40.1080">
    <property type="match status" value="1"/>
</dbReference>
<protein>
    <submittedName>
        <fullName evidence="2">Uncharacterized protein</fullName>
    </submittedName>
</protein>
<dbReference type="KEGG" id="egd:GS424_004420"/>
<evidence type="ECO:0000313" key="2">
    <source>
        <dbReference type="EMBL" id="QOS69093.1"/>
    </source>
</evidence>
<keyword evidence="1" id="KW-0472">Membrane</keyword>
<evidence type="ECO:0000256" key="1">
    <source>
        <dbReference type="SAM" id="Phobius"/>
    </source>
</evidence>
<dbReference type="AlphaFoldDB" id="A0A6L7IWF7"/>
<dbReference type="EMBL" id="CP063310">
    <property type="protein sequence ID" value="QOS69093.1"/>
    <property type="molecule type" value="Genomic_DNA"/>
</dbReference>
<organism evidence="2 3">
    <name type="scientific">Eggerthella guodeyinii</name>
    <dbReference type="NCBI Taxonomy" id="2690837"/>
    <lineage>
        <taxon>Bacteria</taxon>
        <taxon>Bacillati</taxon>
        <taxon>Actinomycetota</taxon>
        <taxon>Coriobacteriia</taxon>
        <taxon>Eggerthellales</taxon>
        <taxon>Eggerthellaceae</taxon>
        <taxon>Eggerthella</taxon>
    </lineage>
</organism>
<sequence>MVSKPAVITTGSTTGCAVLGLLIALALALSMLPAQAYAYYNRGSVSVALGTTAVEVQAGATSSVTVAITPSSDDQTEGCGMPKCPQGCSESCADENGQCQCSGSEYTTYHASAVATSSNASVATAVYNGGALSVYGKAEGEATITVRASLRQFMDAEATLKVTVSGTAEGAGASSAALVDVPETAGVQQEDKADVVEKTVMGRPVHNVRIGESCDVEGRLAEMAGVDGDVIFWQGDTYYHPAYSLTFNGTTYGAGDVVACDVSLDVATEARGALNQPLDGVSNFVVVDFAQKGALFAPATVYALAEGALADGEAVALFSYDEAAKAFVKEDAQASVSGGYAVFTAQEGKTYVVSSRDLTTEAKTIVTGGSSTMQGGSCCDPAPAAASQGDMPSCCENPAAHAVPPFAFVAAGVAVAAVVIAAIVAVVVLRRKRANAAAPSDASSQDGKDR</sequence>
<dbReference type="RefSeq" id="WP_160942935.1">
    <property type="nucleotide sequence ID" value="NZ_CP063310.1"/>
</dbReference>
<evidence type="ECO:0000313" key="3">
    <source>
        <dbReference type="Proteomes" id="UP000478463"/>
    </source>
</evidence>
<keyword evidence="1" id="KW-0812">Transmembrane</keyword>
<dbReference type="Proteomes" id="UP000478463">
    <property type="component" value="Chromosome"/>
</dbReference>
<name>A0A6L7IWF7_9ACTN</name>
<proteinExistence type="predicted"/>
<reference evidence="2 3" key="1">
    <citation type="submission" date="2020-10" db="EMBL/GenBank/DDBJ databases">
        <title>Eggerthella sp. nov., isolated from human feces.</title>
        <authorList>
            <person name="Yajun G."/>
        </authorList>
    </citation>
    <scope>NUCLEOTIDE SEQUENCE [LARGE SCALE GENOMIC DNA]</scope>
    <source>
        <strain evidence="2 3">HF-1101</strain>
    </source>
</reference>
<accession>A0A6L7IWF7</accession>
<feature type="transmembrane region" description="Helical" evidence="1">
    <location>
        <begin position="406"/>
        <end position="429"/>
    </location>
</feature>